<protein>
    <submittedName>
        <fullName evidence="2">Alpha/beta hydrolase</fullName>
    </submittedName>
</protein>
<evidence type="ECO:0000313" key="2">
    <source>
        <dbReference type="EMBL" id="PTL74416.1"/>
    </source>
</evidence>
<accession>A0A2T4UY07</accession>
<dbReference type="AlphaFoldDB" id="A0A2T4UY07"/>
<dbReference type="Gene3D" id="3.40.50.1820">
    <property type="entry name" value="alpha/beta hydrolase"/>
    <property type="match status" value="1"/>
</dbReference>
<dbReference type="Pfam" id="PF12697">
    <property type="entry name" value="Abhydrolase_6"/>
    <property type="match status" value="1"/>
</dbReference>
<comment type="caution">
    <text evidence="2">The sequence shown here is derived from an EMBL/GenBank/DDBJ whole genome shotgun (WGS) entry which is preliminary data.</text>
</comment>
<dbReference type="Proteomes" id="UP000241085">
    <property type="component" value="Unassembled WGS sequence"/>
</dbReference>
<dbReference type="PANTHER" id="PTHR43194">
    <property type="entry name" value="HYDROLASE ALPHA/BETA FOLD FAMILY"/>
    <property type="match status" value="1"/>
</dbReference>
<name>A0A2T4UY07_9MICO</name>
<reference evidence="2 3" key="1">
    <citation type="submission" date="2018-03" db="EMBL/GenBank/DDBJ databases">
        <title>Bacteriophage NCPPB3778 and a type I-E CRISPR drive the evolution of the US Biological Select Agent, Rathayibacter toxicus.</title>
        <authorList>
            <person name="Davis E.W.II."/>
            <person name="Tabima J.F."/>
            <person name="Weisberg A.J."/>
            <person name="Dantas Lopes L."/>
            <person name="Wiseman M.S."/>
            <person name="Wiseman M.S."/>
            <person name="Pupko T."/>
            <person name="Belcher M.S."/>
            <person name="Sechler A.J."/>
            <person name="Tancos M.A."/>
            <person name="Schroeder B.K."/>
            <person name="Murray T.D."/>
            <person name="Luster D.G."/>
            <person name="Schneider W.L."/>
            <person name="Rogers E."/>
            <person name="Andreote F.D."/>
            <person name="Grunwald N.J."/>
            <person name="Putnam M.L."/>
            <person name="Chang J.H."/>
        </authorList>
    </citation>
    <scope>NUCLEOTIDE SEQUENCE [LARGE SCALE GENOMIC DNA]</scope>
    <source>
        <strain evidence="2 3">DSM 15933</strain>
    </source>
</reference>
<dbReference type="EMBL" id="PZPL01000001">
    <property type="protein sequence ID" value="PTL74416.1"/>
    <property type="molecule type" value="Genomic_DNA"/>
</dbReference>
<organism evidence="2 3">
    <name type="scientific">Rathayibacter caricis DSM 15933</name>
    <dbReference type="NCBI Taxonomy" id="1328867"/>
    <lineage>
        <taxon>Bacteria</taxon>
        <taxon>Bacillati</taxon>
        <taxon>Actinomycetota</taxon>
        <taxon>Actinomycetes</taxon>
        <taxon>Micrococcales</taxon>
        <taxon>Microbacteriaceae</taxon>
        <taxon>Rathayibacter</taxon>
    </lineage>
</organism>
<keyword evidence="3" id="KW-1185">Reference proteome</keyword>
<dbReference type="PANTHER" id="PTHR43194:SF2">
    <property type="entry name" value="PEROXISOMAL MEMBRANE PROTEIN LPX1"/>
    <property type="match status" value="1"/>
</dbReference>
<keyword evidence="2" id="KW-0378">Hydrolase</keyword>
<dbReference type="PRINTS" id="PR00111">
    <property type="entry name" value="ABHYDROLASE"/>
</dbReference>
<dbReference type="InterPro" id="IPR029058">
    <property type="entry name" value="AB_hydrolase_fold"/>
</dbReference>
<gene>
    <name evidence="2" type="ORF">C1I63_17365</name>
</gene>
<evidence type="ECO:0000313" key="3">
    <source>
        <dbReference type="Proteomes" id="UP000241085"/>
    </source>
</evidence>
<sequence length="241" mass="25435">MTTRTALLLHGLGGAGGTWWRVAEALRAAGWTVSAPDLRGHGDGPRGGSSRHDDFADDVLALRPDGAGPWGLVVGHSLGGAVAVRAAARDPEWAARLALIDPVLRLPEEMRAEVRADELDALTATEEQLAEAVPGWDARDRAEKLRAAHEADPSSVAAVVDDNDPCDLLADVPALTAPVLVLAGDPQVFTFFGPRLAAEVLRANPRVRYAVVAGAGHSPHRDRPAETVAMLREWAESPATV</sequence>
<evidence type="ECO:0000259" key="1">
    <source>
        <dbReference type="Pfam" id="PF12697"/>
    </source>
</evidence>
<dbReference type="InterPro" id="IPR000073">
    <property type="entry name" value="AB_hydrolase_1"/>
</dbReference>
<dbReference type="RefSeq" id="WP_107575573.1">
    <property type="nucleotide sequence ID" value="NZ_PZPL01000001.1"/>
</dbReference>
<proteinExistence type="predicted"/>
<dbReference type="InterPro" id="IPR050228">
    <property type="entry name" value="Carboxylesterase_BioH"/>
</dbReference>
<feature type="domain" description="AB hydrolase-1" evidence="1">
    <location>
        <begin position="7"/>
        <end position="229"/>
    </location>
</feature>
<dbReference type="SUPFAM" id="SSF53474">
    <property type="entry name" value="alpha/beta-Hydrolases"/>
    <property type="match status" value="1"/>
</dbReference>
<dbReference type="GO" id="GO:0016787">
    <property type="term" value="F:hydrolase activity"/>
    <property type="evidence" value="ECO:0007669"/>
    <property type="project" value="UniProtKB-KW"/>
</dbReference>